<name>A0A0D2X1E1_CAPO3</name>
<comment type="similarity">
    <text evidence="2">Belongs to the fucolectin family.</text>
</comment>
<dbReference type="SUPFAM" id="SSF49854">
    <property type="entry name" value="Spermadhesin, CUB domain"/>
    <property type="match status" value="1"/>
</dbReference>
<evidence type="ECO:0000256" key="5">
    <source>
        <dbReference type="ARBA" id="ARBA00022734"/>
    </source>
</evidence>
<dbReference type="Gene3D" id="2.60.120.290">
    <property type="entry name" value="Spermadhesin, CUB domain"/>
    <property type="match status" value="1"/>
</dbReference>
<dbReference type="Gene3D" id="2.80.10.50">
    <property type="match status" value="1"/>
</dbReference>
<dbReference type="Pfam" id="PF00754">
    <property type="entry name" value="F5_F8_type_C"/>
    <property type="match status" value="1"/>
</dbReference>
<sequence>MESACQPFRVNWQDQSGNIAVGQPVSQSSVIQGRGASQAVDGFTSASSYTYTALDTNAWWRLDLDSPATVKSVVIFNILDNSCCTGCTVRACQQRLVPFTVTALTADGSTLASQTFASVQATYNWMPTGAIPLNNVDHIVISAPGRQTYLHLSEVQVYGYFEAPLDALTNVTMCTLVNGVPSVMALGSEGGWQHCQIEWTAGANMTVALTRGSQTSLADGCNPDIYLRAGVVSTSSKYYSRQLAAFYYGAVSTQTVTLGRSTYWWAPPADYGTWFVSVYVPPLKLATSTCRVSALVSFTPPTPTLVDFRYELTAGPSTDTKIFDDGFGSADYPGSLTGRYLMVSDANSIITLQFSSFCTERLGHAWKDRVCLYDGNSTQARSLGCVSGCDAHPVGSDTSLVSSLVGVVGSDGHFNSSVYVRSSSNALLLTFTSDANNEMAGWLVQAEQQVMNLTQRCVQWYNTSDPYFSWVNVPAGTQFRNTPYAITYSGTCNGAGTHPCSVLVTSGDYYSVQSCFGGSCNAGACQDQPALTISSPVPQQAVLRPQNSAVYSLQVRYNVDYFDVPPNYVYLRVDSSPFREAMVQTLSAKAGSFLADLLPGLHDVTVQLREYRDSTVMRVSKSVEVTVLTPFVTISHPMPGTAFNHSRLEPVAIDVVFNVGNATISAEVAPAGVYVQVLVDSTTVAQRFNVSAGTLTFPPKLVVSGLAPRSTNYLLTVQVRQLDPATLVDTLIAWADVDVGVVPVVVPGCTYPLADNFDPLANSNTVPCTIPAIVGCSDPTAANYNRTAEVAGRGTSEACTPRHATLGWPCCIPRPLNPNYNLNPIPGCTNPTAFNYNSNANQDDGSCVYIVPIFGCTDPSAINFDILANRDNGMCVQRVLGCTAPAALNFKPTANVDDGSCVAKNFGCMNPLDDAYNAAANVHQASFCTGSIGCTDPLASNFDPRATIDDGQQCIPPFGCTASYVTMEEIGNRFVGRVIVAVRNTPATLYNWTLEHRLSNDSFIEQASDLNVAHRRSYLPLSQSALTLRQFLIYTDLADRVNLDRHLENYVSDSARDDGSFCVPCSPPNADANVDGLVRSLTLRFNGDVDAEIKVVHPRSGRVLFANHVHAGHTFTFNQTSYVGAPDTASLVTSDPDTAASVVTLTSVVQAVFLIGPEVQVFVDDRLDVTIPTACQSPIGPGSAFGSFTVVRGATVSYGDLCSVRDIYPHDTSAPSGTFVAVTPTRDCQEIGTSGSFEYLFIGRRINGATVTTATDFVLNGKRCGATTYCALDCNGRGSCRDTACVCDPGYSGEACEVDCTSPCNGVGTVCDVRNPGICVCADGFTGAQCEYSCRGVCNNQGTLCNATAWTAAASAQLHRLTGLSDSTAVSPCLCDDGFYGPRCEFDCHASCGGVARGTLCNPSNLGECVCNSPYTGFQCEHFLCDEVDDCSGHGSCTGNNTCTCNTNWSGPSCSNWTSPSVRPGRVFDGPAELVDIDFQTHLTVCGSWEHFQSPLSNSAAGFSAPSLAIDRYQWAIGDNSTHLPDSILAWQDVSRLTTTACTTLTRAQIGSGSPALVITFNVRAIQSLATFGRPLSLAGTDASVPSAVASSNGIQIDLSPPVSSDSTVRILHALTNEDSAFQIAGELDVQFATCSDPDTPVVDVQVAVGTNPLRDDVLPWFSLRPPMVALVTSSFLAAPVSVAVTETRGLMTAPYARFRGAQAPSVGAAQLHLPFSVSTESNIYVSVRCINAAGLNSTRTSQRVIIDKRRPNFGPIMDGFGISPDNSRRDTDFQFDQTAVWASWGNVVDSNGAVRRLQWSLGTSSFATDVKAWSDLSLSQLRTLASEFPTALSARNLALSEQRYYIGLRATDAAGLTRTVSTNGFNVRSDPDHCDSILPTSIYADGAIAADFVVTDATGNGVTMADATTFMGASGSSISFVPYNHSLIISVSGNKAFPNPMLHDAIEFHVHTGVNATGGQMLQFTAVVDGKFAGVWPLADMLVADGLNGRLANGSWTRVVVPFEKLGYRVLNEPVTYPRARSLTFAIEGINQGADGATGVNSQRVYLDELRYVRSSCYGCDNVAYSGKVLDSCGRCSDLGSTCCGHGGVTPKRVFDDTLLGDFSLPFTGAVAISPAFARHGATSLKFSPTSDVVAIQARRSTVDPTQSHYAVYYLGLTSVDSTLASNTSIGGTVKPAAQKPADCAVCSGGVTQLSFVINSPDAFGLQNVLIRSMDDSVTFLNYVGTIVPNQNFTASAGLRTDMTTARRAIDDSALQVFGTSVKIYVGLTSGPGGTTVPKYHATLNTNCLSPVGPGLKVGFLQITGGYSLFGGKLCPLACSTCAGGVSYLRLRYTGSAALSDVAVRAQAYLKDGTNHNLYRASVSQGQVIEIVTDNPAKSLGSMIWICDCTAVGCDSTPGSCLFNNDADFSTHTFGGRREWNLDTTCTAKVGPGFQVPLNPLFEVVDAFSTAGGETCENTCSPCGGAISRVSFRFTNPTTQTVKFAQGETNLRVFRMDTGAEQPGPFVPLAFNTDYYVLASPSAGNIIQATLQGSGLVVWRLFGADCSSSSIAPAAEPLLEGYTEDLRTTQGNFRLLDPIFSTEGGRVCPRPTGQCVVGQGIDKLVLKYLGAGPTNLQFQQTGQTVPFAAVNANSEILLYTYVHGNVAAFGGSIVLTSSLEGRTTTIHTDCSRAIGVGTVFDSLYEVVGGAFHNGGPIGPLTCSPCRGGLSSLELRFKGTNPTWINVYDTFNGEQVFGSMVDPSTNMGKFSVHPGGGKATFNASLVVDAAHFGIVKIDTTCSTAIGVDLDLGIFEISGGESYHAGPLCRMHCDTWTGCTGTRSVQFKYVGANNADIRVFGGAQARSDFGTVEQTSQSLLVNMNNVAPGTPFTVTPLRNEQTLGSLLTLTVDGVRHADVVVDCTHAIGPHYRPGTAFEVMSVTNNAGLPLCDVAGDDCLAAGTCGECVGAVTRLRLKYVGRTLGNASAPADIYNSAMVEIFQQSSPYENNREVFSGRLKENEEFALVALPGETLERSLMVFVNGERHVVIDTGCVHKFGIGMQRGDFVVTDGFSSAGGVLGPYVCDECKGGINRLLFQYEGTESPVRVIVMRHSFSQNADTGIAFNDTIRTGDLVHLHAGPDLANVFGESVQLYVDGHLHATIFTDCTRLIGPGARTDDFVLLEAASMTGGLLCPPEDECLLFNPVPVAPTAAFSPTLYNEIQFYLRGASPAAVRENATDLRLRLVGRDGLALGEGVFVDDFMDRSAVATADDWTKVVVPFSALLTESYFMLQNKGSGRCLSAQQVNRVGDHVQQFKCDHANTYQRWVWEHGDPLATYAMLLNVGTGKCASRSGVESLYDAQGPNKNIPIWIVIAECNPNDSRQRFRWYNDLIINSDWHVSITVDSSDSTAVNKDGTAMVLESVIKSTAKWTYYTDVTYGGTANGLPCVFPFTYKGVVYTQCTNVDNHRDWCYTDPDYASRRRWGFCLAQFQTSDDSLVAGISLQAEAPSSLVGPYTNAHPDIYLDDVAFVNRQCDGAESSLNIAYHKPTTCSSFYGPQYECDMIVDGIKTNYSRRWASAVSPTFSAEWVAVDLEFDHRVSLVRIYWAAPATTFSVQLLARSDQASSSSELVWTTVDSRTENTAFVTYHQLPTAVTAQQVRIAMDGSSGQGIFSIYEVEVEGENIRAMIASSQCAFAFGGSCYSLSGSQIATKPQARTLCAAQGGALAVLAGEELLHVNRLFGTTPQYWVESWDGSGDVNMPYTYTQNGADGIPITSTILVLQCASRNLTATTLNQCAGTRFPFMCKIPIDVQSFVAGYSSSKMCSSDNCPASPFNAAPAIHAAPDVYVNEGFEFKLPVWFTDRDSSEFFALVDWDDQSAERVEVPASGALGFTLVHSYTHPGVYRATISLADDQGGMSTVSVRVHVYNVAPRVNAPQTVNCYENSLCSFAVPFADDGSGDSHSFFVVWEDDLGLDAAIDPARIFATSESGATMYDGGSPTSSSFVPPHTQSYHTNGGTNQVTISHTYSDAGVPRTGRVRITVTDSQGANATQTVQVRIGTSRLQTLVSFAEQVKAVVNGTNGANLTFAFLTSYGGPELARFVATHLNWVQDSTLQLVNVTMTTMDATFPRSPRVALNGRARWIKEMGFLTPVDVSINFFGLREPYTTNEIAVVIAVPATVAQTELSVDGVTYLAVQRAWRPDFSFPNTTVFTSWLGSFDFAANTSMLVSSISLTSQSAQVLFGDSLHRVLESAPTPATSVGSADLYAKVVGSTVASTSSMFGQAVTSEIILQGVNLIGSATFNGRVVGFDSFAKLLASIPQQALNASVTPFATALPIWGGFMLDRGYALGQKPPLNATFGQVVSASFHINTLSPIDLFSEDAPQLSGPLVSGNVVVDIRDLSANPFASSFTPNRASVVFLSFLLSIYPQYFSPATAVVENARYVVERNGHGTALLSGFVVEPTSWPAYNRDWMRLSQLMISASLATSNLERLGSIRMDGIVEVDTPWEPVASSSKVPVVVVSKLNSVLYRNSAGKVVNVTRKLETALRTTPALPLRVTSMGNLTSFLWYGNPLSAPSRARVELDQRSQRGVDFAIATADFPDLGLSEGITLASAGTLQGWLRDELVGFGESLNLASAIPYNATLRFPLFSRTLGDNRTLWLTLVPTAYNLIEGGAFRVHSATVLVSFSHTTGTPLPRFQYIADTGMQISGNSWANRIRLIMKATWSTGEPITLSGSSASAWRPFAEPWILLDNLQVRIAIGAGCFGYAGTLEACAAALQPTYARLFNLEGTYRLTIGEDLPVVLPVDIKVSRNPVTLGLDALILPRLPLLQDANSVFRRIVRSILADRVSLEASAFDDVLNAVYISGPSVVVPPGVLDLVNAKAALPGAGGVLPEPALADPYLEYPTPIVPDLSNAFMTASMQPYVYLLLSSSTIAKGTNVFQRGITVFDRVVLQDPLVSDYLAYLPNNALAAPATATVLLHVPFTRFATSTSPTSVILNATSASKAVLEISVGSTTATSQPILKVRSAETSLEVWQMASTVVVRGSACPIYKFNCSRAVYVSSVSSPDYDSTIPGMHVEVLREDPLELFIEDCRTLPCVTQRRSFDCAPCPAGFTGSATTGCISSLNPVCNPSNCHNGTWDANAMSCVCSTGWMHADRRTPCSVCDLGFYPEVPGQTHGVSGASNYCGTFCDATTCNGVCDKMGICRSCGPNGFWNGTLHGERGVQFDSFNCSCIESRANGPDGPCTMCSADFYPKTANDPAGGILNLTASVYCSVFCSPLNCNGSCALNGTCLPPSNATVVSPFSLFWDSLDIVTQCSDAADNIIGLYDAVNSGPRPFSRSDLVNNCYNTPGYDAWNMQFRYCAHNSTSYPDYETYTLDPPSATATKFYQCMVAAQAYLDAEQAKVSKTASIQSVMSVASAQYEASTSSVAAAAATPT</sequence>
<comment type="function">
    <text evidence="1">Acts as a defensive agent. Recognizes blood group fucosylated oligosaccharides including A, B, H and Lewis B-type antigens. Does not recognize Lewis A antigen and has low affinity for monovalent haptens.</text>
</comment>
<evidence type="ECO:0000259" key="11">
    <source>
        <dbReference type="PROSITE" id="PS50022"/>
    </source>
</evidence>
<dbReference type="GO" id="GO:0042806">
    <property type="term" value="F:fucose binding"/>
    <property type="evidence" value="ECO:0007669"/>
    <property type="project" value="UniProtKB-ARBA"/>
</dbReference>
<dbReference type="InterPro" id="IPR006585">
    <property type="entry name" value="FTP1"/>
</dbReference>
<dbReference type="PANTHER" id="PTHR45713">
    <property type="entry name" value="FTP DOMAIN-CONTAINING PROTEIN"/>
    <property type="match status" value="1"/>
</dbReference>
<evidence type="ECO:0000256" key="7">
    <source>
        <dbReference type="ARBA" id="ARBA00022837"/>
    </source>
</evidence>
<comment type="subunit">
    <text evidence="3">Homotrimer.</text>
</comment>
<dbReference type="GO" id="GO:0010185">
    <property type="term" value="P:regulation of cellular defense response"/>
    <property type="evidence" value="ECO:0007669"/>
    <property type="project" value="UniProtKB-ARBA"/>
</dbReference>
<dbReference type="InterPro" id="IPR035992">
    <property type="entry name" value="Ricin_B-like_lectins"/>
</dbReference>
<dbReference type="SMART" id="SM00059">
    <property type="entry name" value="FN2"/>
    <property type="match status" value="1"/>
</dbReference>
<evidence type="ECO:0000256" key="10">
    <source>
        <dbReference type="SAM" id="MobiDB-lite"/>
    </source>
</evidence>
<dbReference type="SMART" id="SM00181">
    <property type="entry name" value="EGF"/>
    <property type="match status" value="6"/>
</dbReference>
<dbReference type="RefSeq" id="XP_004364794.2">
    <property type="nucleotide sequence ID" value="XM_004364737.2"/>
</dbReference>
<dbReference type="GO" id="GO:0001868">
    <property type="term" value="P:regulation of complement activation, lectin pathway"/>
    <property type="evidence" value="ECO:0007669"/>
    <property type="project" value="UniProtKB-ARBA"/>
</dbReference>
<dbReference type="Pfam" id="PF00040">
    <property type="entry name" value="fn2"/>
    <property type="match status" value="1"/>
</dbReference>
<dbReference type="eggNOG" id="KOG1217">
    <property type="taxonomic scope" value="Eukaryota"/>
</dbReference>
<dbReference type="InterPro" id="IPR000742">
    <property type="entry name" value="EGF"/>
</dbReference>
<keyword evidence="7" id="KW-0106">Calcium</keyword>
<keyword evidence="4" id="KW-0479">Metal-binding</keyword>
<dbReference type="PROSITE" id="PS50231">
    <property type="entry name" value="RICIN_B_LECTIN"/>
    <property type="match status" value="1"/>
</dbReference>
<dbReference type="CDD" id="cd00062">
    <property type="entry name" value="FN2"/>
    <property type="match status" value="1"/>
</dbReference>
<reference evidence="15" key="1">
    <citation type="submission" date="2011-02" db="EMBL/GenBank/DDBJ databases">
        <title>The Genome Sequence of Capsaspora owczarzaki ATCC 30864.</title>
        <authorList>
            <person name="Russ C."/>
            <person name="Cuomo C."/>
            <person name="Burger G."/>
            <person name="Gray M.W."/>
            <person name="Holland P.W.H."/>
            <person name="King N."/>
            <person name="Lang F.B.F."/>
            <person name="Roger A.J."/>
            <person name="Ruiz-Trillo I."/>
            <person name="Young S.K."/>
            <person name="Zeng Q."/>
            <person name="Gargeya S."/>
            <person name="Alvarado L."/>
            <person name="Berlin A."/>
            <person name="Chapman S.B."/>
            <person name="Chen Z."/>
            <person name="Freedman E."/>
            <person name="Gellesch M."/>
            <person name="Goldberg J."/>
            <person name="Griggs A."/>
            <person name="Gujja S."/>
            <person name="Heilman E."/>
            <person name="Heiman D."/>
            <person name="Howarth C."/>
            <person name="Mehta T."/>
            <person name="Neiman D."/>
            <person name="Pearson M."/>
            <person name="Roberts A."/>
            <person name="Saif S."/>
            <person name="Shea T."/>
            <person name="Shenoy N."/>
            <person name="Sisk P."/>
            <person name="Stolte C."/>
            <person name="Sykes S."/>
            <person name="White J."/>
            <person name="Yandava C."/>
            <person name="Haas B."/>
            <person name="Nusbaum C."/>
            <person name="Birren B."/>
        </authorList>
    </citation>
    <scope>NUCLEOTIDE SEQUENCE</scope>
    <source>
        <strain evidence="15">ATCC 30864</strain>
    </source>
</reference>
<evidence type="ECO:0000259" key="12">
    <source>
        <dbReference type="PROSITE" id="PS50026"/>
    </source>
</evidence>
<dbReference type="InterPro" id="IPR008979">
    <property type="entry name" value="Galactose-bd-like_sf"/>
</dbReference>
<proteinExistence type="inferred from homology"/>
<keyword evidence="15" id="KW-1185">Reference proteome</keyword>
<dbReference type="Pfam" id="PF23106">
    <property type="entry name" value="EGF_Teneurin"/>
    <property type="match status" value="1"/>
</dbReference>
<dbReference type="InterPro" id="IPR036943">
    <property type="entry name" value="FN_type2_sf"/>
</dbReference>
<gene>
    <name evidence="14" type="ORF">CAOG_001926</name>
</gene>
<dbReference type="SUPFAM" id="SSF49785">
    <property type="entry name" value="Galactose-binding domain-like"/>
    <property type="match status" value="2"/>
</dbReference>
<feature type="domain" description="F5/8 type C" evidence="11">
    <location>
        <begin position="3556"/>
        <end position="3662"/>
    </location>
</feature>
<dbReference type="SMART" id="SM00607">
    <property type="entry name" value="FTP"/>
    <property type="match status" value="1"/>
</dbReference>
<dbReference type="EMBL" id="KE346361">
    <property type="protein sequence ID" value="KJE90649.1"/>
    <property type="molecule type" value="Genomic_DNA"/>
</dbReference>
<feature type="domain" description="EGF-like" evidence="12">
    <location>
        <begin position="1421"/>
        <end position="1455"/>
    </location>
</feature>
<dbReference type="InterPro" id="IPR035914">
    <property type="entry name" value="Sperma_CUB_dom_sf"/>
</dbReference>
<dbReference type="PROSITE" id="PS00023">
    <property type="entry name" value="FN2_1"/>
    <property type="match status" value="1"/>
</dbReference>
<dbReference type="InterPro" id="IPR051941">
    <property type="entry name" value="BG_Antigen-Binding_Lectin"/>
</dbReference>
<dbReference type="PROSITE" id="PS51092">
    <property type="entry name" value="FN2_2"/>
    <property type="match status" value="1"/>
</dbReference>
<dbReference type="CDD" id="cd23385">
    <property type="entry name" value="beta-trefoil_Ricin_MRC-like"/>
    <property type="match status" value="1"/>
</dbReference>
<dbReference type="GO" id="GO:0046872">
    <property type="term" value="F:metal ion binding"/>
    <property type="evidence" value="ECO:0007669"/>
    <property type="project" value="UniProtKB-KW"/>
</dbReference>
<evidence type="ECO:0008006" key="16">
    <source>
        <dbReference type="Google" id="ProtNLM"/>
    </source>
</evidence>
<dbReference type="InterPro" id="IPR000421">
    <property type="entry name" value="FA58C"/>
</dbReference>
<evidence type="ECO:0000256" key="4">
    <source>
        <dbReference type="ARBA" id="ARBA00022723"/>
    </source>
</evidence>
<evidence type="ECO:0000256" key="1">
    <source>
        <dbReference type="ARBA" id="ARBA00002219"/>
    </source>
</evidence>
<dbReference type="PROSITE" id="PS50022">
    <property type="entry name" value="FA58C_3"/>
    <property type="match status" value="1"/>
</dbReference>
<dbReference type="Proteomes" id="UP000008743">
    <property type="component" value="Unassembled WGS sequence"/>
</dbReference>
<dbReference type="Gene3D" id="2.10.10.10">
    <property type="entry name" value="Fibronectin, type II, collagen-binding"/>
    <property type="match status" value="1"/>
</dbReference>
<dbReference type="InterPro" id="IPR000562">
    <property type="entry name" value="FN_type2_dom"/>
</dbReference>
<evidence type="ECO:0000259" key="13">
    <source>
        <dbReference type="PROSITE" id="PS51092"/>
    </source>
</evidence>
<evidence type="ECO:0000256" key="2">
    <source>
        <dbReference type="ARBA" id="ARBA00010147"/>
    </source>
</evidence>
<dbReference type="InterPro" id="IPR035986">
    <property type="entry name" value="PKD_dom_sf"/>
</dbReference>
<feature type="domain" description="EGF-like" evidence="12">
    <location>
        <begin position="1297"/>
        <end position="1331"/>
    </location>
</feature>
<evidence type="ECO:0000313" key="15">
    <source>
        <dbReference type="Proteomes" id="UP000008743"/>
    </source>
</evidence>
<dbReference type="STRING" id="595528.A0A0D2X1E1"/>
<feature type="domain" description="Fibronectin type-II" evidence="13">
    <location>
        <begin position="3422"/>
        <end position="3468"/>
    </location>
</feature>
<dbReference type="Pfam" id="PF22633">
    <property type="entry name" value="F5_F8_type_C_2"/>
    <property type="match status" value="1"/>
</dbReference>
<feature type="region of interest" description="Disordered" evidence="10">
    <location>
        <begin position="3975"/>
        <end position="3997"/>
    </location>
</feature>
<comment type="caution">
    <text evidence="9">Lacks conserved residue(s) required for the propagation of feature annotation.</text>
</comment>
<dbReference type="SUPFAM" id="SSF57440">
    <property type="entry name" value="Kringle-like"/>
    <property type="match status" value="1"/>
</dbReference>
<dbReference type="OrthoDB" id="430340at2759"/>
<keyword evidence="6" id="KW-0677">Repeat</keyword>
<dbReference type="SUPFAM" id="SSF49299">
    <property type="entry name" value="PKD domain"/>
    <property type="match status" value="1"/>
</dbReference>
<organism evidence="14 15">
    <name type="scientific">Capsaspora owczarzaki (strain ATCC 30864)</name>
    <dbReference type="NCBI Taxonomy" id="595528"/>
    <lineage>
        <taxon>Eukaryota</taxon>
        <taxon>Filasterea</taxon>
        <taxon>Capsaspora</taxon>
    </lineage>
</organism>
<evidence type="ECO:0000313" key="14">
    <source>
        <dbReference type="EMBL" id="KJE90649.1"/>
    </source>
</evidence>
<dbReference type="InterPro" id="IPR013806">
    <property type="entry name" value="Kringle-like"/>
</dbReference>
<evidence type="ECO:0000256" key="6">
    <source>
        <dbReference type="ARBA" id="ARBA00022737"/>
    </source>
</evidence>
<evidence type="ECO:0000256" key="3">
    <source>
        <dbReference type="ARBA" id="ARBA00011233"/>
    </source>
</evidence>
<dbReference type="SUPFAM" id="SSF50370">
    <property type="entry name" value="Ricin B-like lectins"/>
    <property type="match status" value="1"/>
</dbReference>
<dbReference type="Gene3D" id="2.10.25.10">
    <property type="entry name" value="Laminin"/>
    <property type="match status" value="2"/>
</dbReference>
<dbReference type="PROSITE" id="PS00022">
    <property type="entry name" value="EGF_1"/>
    <property type="match status" value="2"/>
</dbReference>
<keyword evidence="8 9" id="KW-1015">Disulfide bond</keyword>
<feature type="disulfide bond" evidence="9">
    <location>
        <begin position="1445"/>
        <end position="1454"/>
    </location>
</feature>
<dbReference type="PANTHER" id="PTHR45713:SF6">
    <property type="entry name" value="F5_8 TYPE C DOMAIN-CONTAINING PROTEIN"/>
    <property type="match status" value="1"/>
</dbReference>
<keyword evidence="9" id="KW-0245">EGF-like domain</keyword>
<dbReference type="SUPFAM" id="SSF56436">
    <property type="entry name" value="C-type lectin-like"/>
    <property type="match status" value="1"/>
</dbReference>
<dbReference type="Gene3D" id="2.60.120.260">
    <property type="entry name" value="Galactose-binding domain-like"/>
    <property type="match status" value="2"/>
</dbReference>
<evidence type="ECO:0000256" key="9">
    <source>
        <dbReference type="PROSITE-ProRule" id="PRU00076"/>
    </source>
</evidence>
<feature type="disulfide bond" evidence="9">
    <location>
        <begin position="1321"/>
        <end position="1330"/>
    </location>
</feature>
<accession>A0A0D2X1E1</accession>
<protein>
    <recommendedName>
        <fullName evidence="16">EGF-like domain-containing protein</fullName>
    </recommendedName>
</protein>
<dbReference type="PROSITE" id="PS50026">
    <property type="entry name" value="EGF_3"/>
    <property type="match status" value="2"/>
</dbReference>
<dbReference type="InParanoid" id="A0A0D2X1E1"/>
<feature type="compositionally biased region" description="Polar residues" evidence="10">
    <location>
        <begin position="3978"/>
        <end position="3997"/>
    </location>
</feature>
<dbReference type="InterPro" id="IPR016187">
    <property type="entry name" value="CTDL_fold"/>
</dbReference>
<evidence type="ECO:0000256" key="8">
    <source>
        <dbReference type="ARBA" id="ARBA00023157"/>
    </source>
</evidence>
<keyword evidence="5" id="KW-0430">Lectin</keyword>